<evidence type="ECO:0000313" key="8">
    <source>
        <dbReference type="EMBL" id="MBA0596381.1"/>
    </source>
</evidence>
<dbReference type="Proteomes" id="UP000593578">
    <property type="component" value="Unassembled WGS sequence"/>
</dbReference>
<evidence type="ECO:0000313" key="9">
    <source>
        <dbReference type="Proteomes" id="UP000593578"/>
    </source>
</evidence>
<evidence type="ECO:0000256" key="6">
    <source>
        <dbReference type="ARBA" id="ARBA00023157"/>
    </source>
</evidence>
<keyword evidence="4" id="KW-1133">Transmembrane helix</keyword>
<dbReference type="InterPro" id="IPR000858">
    <property type="entry name" value="S_locus_glycoprot_dom"/>
</dbReference>
<evidence type="ECO:0000256" key="1">
    <source>
        <dbReference type="ARBA" id="ARBA00004167"/>
    </source>
</evidence>
<evidence type="ECO:0000256" key="2">
    <source>
        <dbReference type="ARBA" id="ARBA00022692"/>
    </source>
</evidence>
<evidence type="ECO:0000259" key="7">
    <source>
        <dbReference type="PROSITE" id="PS50948"/>
    </source>
</evidence>
<keyword evidence="6" id="KW-1015">Disulfide bond</keyword>
<dbReference type="GO" id="GO:0016020">
    <property type="term" value="C:membrane"/>
    <property type="evidence" value="ECO:0007669"/>
    <property type="project" value="UniProtKB-SubCell"/>
</dbReference>
<keyword evidence="3" id="KW-0732">Signal</keyword>
<dbReference type="InterPro" id="IPR003609">
    <property type="entry name" value="Pan_app"/>
</dbReference>
<evidence type="ECO:0000256" key="3">
    <source>
        <dbReference type="ARBA" id="ARBA00022729"/>
    </source>
</evidence>
<keyword evidence="5" id="KW-0472">Membrane</keyword>
<organism evidence="8 9">
    <name type="scientific">Gossypium raimondii</name>
    <name type="common">Peruvian cotton</name>
    <name type="synonym">Gossypium klotzschianum subsp. raimondii</name>
    <dbReference type="NCBI Taxonomy" id="29730"/>
    <lineage>
        <taxon>Eukaryota</taxon>
        <taxon>Viridiplantae</taxon>
        <taxon>Streptophyta</taxon>
        <taxon>Embryophyta</taxon>
        <taxon>Tracheophyta</taxon>
        <taxon>Spermatophyta</taxon>
        <taxon>Magnoliopsida</taxon>
        <taxon>eudicotyledons</taxon>
        <taxon>Gunneridae</taxon>
        <taxon>Pentapetalae</taxon>
        <taxon>rosids</taxon>
        <taxon>malvids</taxon>
        <taxon>Malvales</taxon>
        <taxon>Malvaceae</taxon>
        <taxon>Malvoideae</taxon>
        <taxon>Gossypium</taxon>
    </lineage>
</organism>
<comment type="caution">
    <text evidence="8">The sequence shown here is derived from an EMBL/GenBank/DDBJ whole genome shotgun (WGS) entry which is preliminary data.</text>
</comment>
<dbReference type="EMBL" id="JABEZZ010000009">
    <property type="protein sequence ID" value="MBA0596381.1"/>
    <property type="molecule type" value="Genomic_DNA"/>
</dbReference>
<feature type="non-terminal residue" evidence="8">
    <location>
        <position position="262"/>
    </location>
</feature>
<dbReference type="PANTHER" id="PTHR47974:SF6">
    <property type="entry name" value="NON-SPECIFIC SERINE_THREONINE PROTEIN KINASE"/>
    <property type="match status" value="1"/>
</dbReference>
<accession>A0A7J8Q4A4</accession>
<protein>
    <recommendedName>
        <fullName evidence="7">Apple domain-containing protein</fullName>
    </recommendedName>
</protein>
<dbReference type="Pfam" id="PF00954">
    <property type="entry name" value="S_locus_glycop"/>
    <property type="match status" value="1"/>
</dbReference>
<sequence>QARSFSLSDFPWRPTQNKILVSRNKVFAAANANSPVTDDSSLGISDNVVFRLIESSSGRNLLPGSSSATRNPNSTSLYWSNENAFIKLEANGVMTQDNGATLVSSDFDEQNKSRRLTLDDDGNLRIQSFDIKTREFTVVWLAVQEMCTVHGTCGDNAICMNDALNTDPTFCVCPPGFKNNTNVNESNSCVIKTPWNNNHGNTKFLQLDYVNFYGSDLKVHNFSVCQLKCLANPNCLGFDFKYDGKCYCVLQINQLRYGYWSP</sequence>
<dbReference type="PROSITE" id="PS50948">
    <property type="entry name" value="PAN"/>
    <property type="match status" value="1"/>
</dbReference>
<gene>
    <name evidence="8" type="ORF">Gorai_013203</name>
</gene>
<evidence type="ECO:0000256" key="4">
    <source>
        <dbReference type="ARBA" id="ARBA00022989"/>
    </source>
</evidence>
<feature type="domain" description="Apple" evidence="7">
    <location>
        <begin position="189"/>
        <end position="262"/>
    </location>
</feature>
<feature type="non-terminal residue" evidence="8">
    <location>
        <position position="1"/>
    </location>
</feature>
<dbReference type="GO" id="GO:0048544">
    <property type="term" value="P:recognition of pollen"/>
    <property type="evidence" value="ECO:0007669"/>
    <property type="project" value="InterPro"/>
</dbReference>
<comment type="subcellular location">
    <subcellularLocation>
        <location evidence="1">Membrane</location>
        <topology evidence="1">Single-pass membrane protein</topology>
    </subcellularLocation>
</comment>
<dbReference type="Gene3D" id="2.90.10.30">
    <property type="match status" value="1"/>
</dbReference>
<name>A0A7J8Q4A4_GOSRA</name>
<dbReference type="AlphaFoldDB" id="A0A7J8Q4A4"/>
<dbReference type="PANTHER" id="PTHR47974">
    <property type="entry name" value="OS07G0415500 PROTEIN"/>
    <property type="match status" value="1"/>
</dbReference>
<proteinExistence type="predicted"/>
<keyword evidence="2" id="KW-0812">Transmembrane</keyword>
<reference evidence="8 9" key="1">
    <citation type="journal article" date="2019" name="Genome Biol. Evol.">
        <title>Insights into the evolution of the New World diploid cottons (Gossypium, subgenus Houzingenia) based on genome sequencing.</title>
        <authorList>
            <person name="Grover C.E."/>
            <person name="Arick M.A. 2nd"/>
            <person name="Thrash A."/>
            <person name="Conover J.L."/>
            <person name="Sanders W.S."/>
            <person name="Peterson D.G."/>
            <person name="Frelichowski J.E."/>
            <person name="Scheffler J.A."/>
            <person name="Scheffler B.E."/>
            <person name="Wendel J.F."/>
        </authorList>
    </citation>
    <scope>NUCLEOTIDE SEQUENCE [LARGE SCALE GENOMIC DNA]</scope>
    <source>
        <strain evidence="8">8</strain>
        <tissue evidence="8">Leaf</tissue>
    </source>
</reference>
<evidence type="ECO:0000256" key="5">
    <source>
        <dbReference type="ARBA" id="ARBA00023136"/>
    </source>
</evidence>